<dbReference type="PANTHER" id="PTHR28533:SF1">
    <property type="entry name" value="PROTEIN PBN1"/>
    <property type="match status" value="1"/>
</dbReference>
<dbReference type="InterPro" id="IPR042322">
    <property type="entry name" value="Pbn1"/>
</dbReference>
<comment type="caution">
    <text evidence="12">The sequence shown here is derived from an EMBL/GenBank/DDBJ whole genome shotgun (WGS) entry which is preliminary data.</text>
</comment>
<proteinExistence type="inferred from homology"/>
<accession>A0A086SXF9</accession>
<keyword evidence="7 11" id="KW-0256">Endoplasmic reticulum</keyword>
<evidence type="ECO:0000256" key="4">
    <source>
        <dbReference type="ARBA" id="ARBA00020410"/>
    </source>
</evidence>
<dbReference type="Pfam" id="PF08320">
    <property type="entry name" value="PIG-X"/>
    <property type="match status" value="1"/>
</dbReference>
<dbReference type="Proteomes" id="UP000029964">
    <property type="component" value="Unassembled WGS sequence"/>
</dbReference>
<evidence type="ECO:0000256" key="5">
    <source>
        <dbReference type="ARBA" id="ARBA00022502"/>
    </source>
</evidence>
<dbReference type="OrthoDB" id="5546453at2759"/>
<name>A0A086SXF9_HAPC1</name>
<evidence type="ECO:0000313" key="13">
    <source>
        <dbReference type="Proteomes" id="UP000029964"/>
    </source>
</evidence>
<evidence type="ECO:0000313" key="12">
    <source>
        <dbReference type="EMBL" id="KFH41791.1"/>
    </source>
</evidence>
<dbReference type="STRING" id="857340.A0A086SXF9"/>
<evidence type="ECO:0000256" key="1">
    <source>
        <dbReference type="ARBA" id="ARBA00004643"/>
    </source>
</evidence>
<comment type="function">
    <text evidence="11">Required for proper folding and/or the stability of a subset of proteins in the endoplasmic reticulum. Component of glycosylphosphatidylinositol-mannosyltransferase 1 which transfers the first of the 4 mannoses in the GPI-anchor precursors during GPI-anchor biosynthesis. Probably acts by stabilizing the mannosyltransferase GPI14.</text>
</comment>
<dbReference type="GO" id="GO:0005789">
    <property type="term" value="C:endoplasmic reticulum membrane"/>
    <property type="evidence" value="ECO:0007669"/>
    <property type="project" value="UniProtKB-SubCell"/>
</dbReference>
<evidence type="ECO:0000256" key="2">
    <source>
        <dbReference type="ARBA" id="ARBA00004687"/>
    </source>
</evidence>
<keyword evidence="13" id="KW-1185">Reference proteome</keyword>
<sequence>MRERIAYVHSPDTGVDPDALEIDSSGLKAPSIEAVRQDRLTLGLDELPREVAQVLREDLRELHLRWAGSRAYKTLDPFTSRVSPGLHVFYTPVDDSTYDPSRLCSSLQMFGPLDCMSREAFTLTNDQHAPSQPTYYFYQHIESLQQFSESLATNLCRGDETCQARSKDLAQAATLDFSFDSPAAGGPGVSKLTAFWPLQTQSVAAATDASETRRTEVGIFTQGSPPNMGAHHIGMGGLLTVLGERKTPSPTLFGFPSRHRSNSRMRFSSTFLQPTGLHPTLQITLSGNQPPGEDADCRPYAYLTLPKTIFADRYQLDDELFMASKNLTASRYTSLPVDLEAPAYTTATWGSSVLLEMAAPPGEAQQAWTAQVPLHLRYLELSATGERTIEVPYPAVFWACQAHQTVDFTNNPFDRQKLGYDALFDPSTTVFWHVGPSPADGGDRLMNRISVPVLRDEAASWVGLGTAGVIAVGFAWVLWRIGTSLARHGYRDVSSSERSGKDTEGKKTR</sequence>
<protein>
    <recommendedName>
        <fullName evidence="4 11">Protein PBN1</fullName>
    </recommendedName>
</protein>
<keyword evidence="5 11" id="KW-0337">GPI-anchor biosynthesis</keyword>
<gene>
    <name evidence="12" type="ORF">ACRE_074720</name>
</gene>
<comment type="similarity">
    <text evidence="3 11">Belongs to the PIGX family.</text>
</comment>
<dbReference type="AlphaFoldDB" id="A0A086SXF9"/>
<keyword evidence="8 11" id="KW-1133">Transmembrane helix</keyword>
<evidence type="ECO:0000256" key="11">
    <source>
        <dbReference type="RuleBase" id="RU366056"/>
    </source>
</evidence>
<dbReference type="UniPathway" id="UPA00196"/>
<reference evidence="13" key="1">
    <citation type="journal article" date="2014" name="Genome Announc.">
        <title>Genome sequence and annotation of Acremonium chrysogenum, producer of the beta-lactam antibiotic cephalosporin C.</title>
        <authorList>
            <person name="Terfehr D."/>
            <person name="Dahlmann T.A."/>
            <person name="Specht T."/>
            <person name="Zadra I."/>
            <person name="Kuernsteiner H."/>
            <person name="Kueck U."/>
        </authorList>
    </citation>
    <scope>NUCLEOTIDE SEQUENCE [LARGE SCALE GENOMIC DNA]</scope>
    <source>
        <strain evidence="13">ATCC 11550 / CBS 779.69 / DSM 880 / IAM 14645 / JCM 23072 / IMI 49137</strain>
    </source>
</reference>
<evidence type="ECO:0000256" key="3">
    <source>
        <dbReference type="ARBA" id="ARBA00010345"/>
    </source>
</evidence>
<evidence type="ECO:0000256" key="10">
    <source>
        <dbReference type="ARBA" id="ARBA00023180"/>
    </source>
</evidence>
<evidence type="ECO:0000256" key="9">
    <source>
        <dbReference type="ARBA" id="ARBA00023136"/>
    </source>
</evidence>
<comment type="subcellular location">
    <subcellularLocation>
        <location evidence="11">Endoplasmic reticulum membrane</location>
        <topology evidence="11">Single-pass membrane protein</topology>
    </subcellularLocation>
    <subcellularLocation>
        <location evidence="1">Endoplasmic reticulum membrane</location>
        <topology evidence="1">Single-pass type III membrane protein</topology>
    </subcellularLocation>
</comment>
<keyword evidence="10" id="KW-0325">Glycoprotein</keyword>
<dbReference type="GO" id="GO:0000030">
    <property type="term" value="F:mannosyltransferase activity"/>
    <property type="evidence" value="ECO:0007669"/>
    <property type="project" value="TreeGrafter"/>
</dbReference>
<keyword evidence="6 11" id="KW-0812">Transmembrane</keyword>
<evidence type="ECO:0000256" key="6">
    <source>
        <dbReference type="ARBA" id="ARBA00022692"/>
    </source>
</evidence>
<keyword evidence="9 11" id="KW-0472">Membrane</keyword>
<dbReference type="EMBL" id="JPKY01000114">
    <property type="protein sequence ID" value="KFH41791.1"/>
    <property type="molecule type" value="Genomic_DNA"/>
</dbReference>
<evidence type="ECO:0000256" key="8">
    <source>
        <dbReference type="ARBA" id="ARBA00022989"/>
    </source>
</evidence>
<dbReference type="SMART" id="SM00780">
    <property type="entry name" value="PIG-X"/>
    <property type="match status" value="1"/>
</dbReference>
<feature type="transmembrane region" description="Helical" evidence="11">
    <location>
        <begin position="458"/>
        <end position="479"/>
    </location>
</feature>
<dbReference type="GO" id="GO:1990529">
    <property type="term" value="C:glycosylphosphatidylinositol-mannosyltransferase I complex"/>
    <property type="evidence" value="ECO:0007669"/>
    <property type="project" value="TreeGrafter"/>
</dbReference>
<dbReference type="PANTHER" id="PTHR28533">
    <property type="entry name" value="PROTEIN PBN1"/>
    <property type="match status" value="1"/>
</dbReference>
<evidence type="ECO:0000256" key="7">
    <source>
        <dbReference type="ARBA" id="ARBA00022824"/>
    </source>
</evidence>
<organism evidence="12 13">
    <name type="scientific">Hapsidospora chrysogenum (strain ATCC 11550 / CBS 779.69 / DSM 880 / IAM 14645 / JCM 23072 / IMI 49137)</name>
    <name type="common">Acremonium chrysogenum</name>
    <dbReference type="NCBI Taxonomy" id="857340"/>
    <lineage>
        <taxon>Eukaryota</taxon>
        <taxon>Fungi</taxon>
        <taxon>Dikarya</taxon>
        <taxon>Ascomycota</taxon>
        <taxon>Pezizomycotina</taxon>
        <taxon>Sordariomycetes</taxon>
        <taxon>Hypocreomycetidae</taxon>
        <taxon>Hypocreales</taxon>
        <taxon>Bionectriaceae</taxon>
        <taxon>Hapsidospora</taxon>
    </lineage>
</organism>
<dbReference type="GO" id="GO:0006506">
    <property type="term" value="P:GPI anchor biosynthetic process"/>
    <property type="evidence" value="ECO:0007669"/>
    <property type="project" value="UniProtKB-UniPathway"/>
</dbReference>
<dbReference type="InterPro" id="IPR013233">
    <property type="entry name" value="PIG-X/PBN1"/>
</dbReference>
<comment type="pathway">
    <text evidence="2 11">Glycolipid biosynthesis; glycosylphosphatidylinositol-anchor biosynthesis.</text>
</comment>
<dbReference type="HOGENOM" id="CLU_030047_0_0_1"/>